<dbReference type="PANTHER" id="PTHR36573:SF1">
    <property type="entry name" value="INTERMEMBRANE PHOSPHOLIPID TRANSPORT SYSTEM BINDING PROTEIN MLAC"/>
    <property type="match status" value="1"/>
</dbReference>
<dbReference type="AlphaFoldDB" id="A0A8J7UVB4"/>
<dbReference type="EMBL" id="JAFIDN010000004">
    <property type="protein sequence ID" value="MBP3192376.1"/>
    <property type="molecule type" value="Genomic_DNA"/>
</dbReference>
<dbReference type="Pfam" id="PF05494">
    <property type="entry name" value="MlaC"/>
    <property type="match status" value="1"/>
</dbReference>
<gene>
    <name evidence="1" type="ORF">NATSA_06860</name>
</gene>
<dbReference type="Gene3D" id="3.10.450.710">
    <property type="entry name" value="Tgt2/MlaC"/>
    <property type="match status" value="1"/>
</dbReference>
<comment type="caution">
    <text evidence="1">The sequence shown here is derived from an EMBL/GenBank/DDBJ whole genome shotgun (WGS) entry which is preliminary data.</text>
</comment>
<dbReference type="RefSeq" id="WP_210511277.1">
    <property type="nucleotide sequence ID" value="NZ_JAFIDN010000004.1"/>
</dbReference>
<proteinExistence type="predicted"/>
<evidence type="ECO:0000313" key="2">
    <source>
        <dbReference type="Proteomes" id="UP000673975"/>
    </source>
</evidence>
<name>A0A8J7UVB4_9BACT</name>
<protein>
    <submittedName>
        <fullName evidence="1">ABC transporter substrate-binding protein</fullName>
    </submittedName>
</protein>
<evidence type="ECO:0000313" key="1">
    <source>
        <dbReference type="EMBL" id="MBP3192376.1"/>
    </source>
</evidence>
<dbReference type="Proteomes" id="UP000673975">
    <property type="component" value="Unassembled WGS sequence"/>
</dbReference>
<dbReference type="PANTHER" id="PTHR36573">
    <property type="entry name" value="INTERMEMBRANE PHOSPHOLIPID TRANSPORT SYSTEM BINDING PROTEIN MLAC"/>
    <property type="match status" value="1"/>
</dbReference>
<reference evidence="1" key="1">
    <citation type="submission" date="2021-02" db="EMBL/GenBank/DDBJ databases">
        <title>Natronogracilivirga saccharolytica gen. nov. sp. nov. a new anaerobic, haloalkiliphilic carbohydrate-fermenting bacterium from soda lake and proposing of Cyclonatronumiaceae fam. nov. in the phylum Balneolaeota.</title>
        <authorList>
            <person name="Zhilina T.N."/>
            <person name="Sorokin D.Y."/>
            <person name="Zavarzina D.G."/>
            <person name="Toshchakov S.V."/>
            <person name="Kublanov I.V."/>
        </authorList>
    </citation>
    <scope>NUCLEOTIDE SEQUENCE</scope>
    <source>
        <strain evidence="1">Z-1702</strain>
    </source>
</reference>
<organism evidence="1 2">
    <name type="scientific">Natronogracilivirga saccharolytica</name>
    <dbReference type="NCBI Taxonomy" id="2812953"/>
    <lineage>
        <taxon>Bacteria</taxon>
        <taxon>Pseudomonadati</taxon>
        <taxon>Balneolota</taxon>
        <taxon>Balneolia</taxon>
        <taxon>Balneolales</taxon>
        <taxon>Cyclonatronaceae</taxon>
        <taxon>Natronogracilivirga</taxon>
    </lineage>
</organism>
<accession>A0A8J7UVB4</accession>
<dbReference type="InterPro" id="IPR008869">
    <property type="entry name" value="MlaC/ttg2D"/>
</dbReference>
<dbReference type="InterPro" id="IPR042245">
    <property type="entry name" value="Tgt2/MlaC_sf"/>
</dbReference>
<sequence length="182" mass="21584">MANTLSSDDRKMEIRNILEERDDQIKDLLGPEGTDYTDEQREKLRSIVNDMMDYREMARFALADKFDELESEEQEEFTELFSKIIRDQSLRQLDIYRAEVVYDDIEVDNSSAKVTTTAILDDSRIPVLYRMKMKEGEWVITDMSVDNAWTAESYRRSFQNILRRRGYDALIENLRRRAEQAT</sequence>
<keyword evidence="2" id="KW-1185">Reference proteome</keyword>